<dbReference type="Proteomes" id="UP000325614">
    <property type="component" value="Chromosome"/>
</dbReference>
<dbReference type="AlphaFoldDB" id="A0A5P9JZ65"/>
<feature type="compositionally biased region" description="Polar residues" evidence="1">
    <location>
        <begin position="60"/>
        <end position="69"/>
    </location>
</feature>
<accession>A0A5P9JZ65</accession>
<organism evidence="3 4">
    <name type="scientific">Microvirga thermotolerans</name>
    <dbReference type="NCBI Taxonomy" id="2651334"/>
    <lineage>
        <taxon>Bacteria</taxon>
        <taxon>Pseudomonadati</taxon>
        <taxon>Pseudomonadota</taxon>
        <taxon>Alphaproteobacteria</taxon>
        <taxon>Hyphomicrobiales</taxon>
        <taxon>Methylobacteriaceae</taxon>
        <taxon>Microvirga</taxon>
    </lineage>
</organism>
<keyword evidence="4" id="KW-1185">Reference proteome</keyword>
<keyword evidence="2" id="KW-0732">Signal</keyword>
<evidence type="ECO:0008006" key="5">
    <source>
        <dbReference type="Google" id="ProtNLM"/>
    </source>
</evidence>
<protein>
    <recommendedName>
        <fullName evidence="5">Lipoprotein</fullName>
    </recommendedName>
</protein>
<evidence type="ECO:0000256" key="2">
    <source>
        <dbReference type="SAM" id="SignalP"/>
    </source>
</evidence>
<sequence>MVGFSCAAALLLAVPAASYAQTTGAGTGTNSNSATQYAPGQQDRSKMTGPGASSAAPGQKMQTDTTGSVTGPGASGYAPGQQKKLPMDETSSPSKRK</sequence>
<feature type="chain" id="PRO_5025013903" description="Lipoprotein" evidence="2">
    <location>
        <begin position="21"/>
        <end position="97"/>
    </location>
</feature>
<proteinExistence type="predicted"/>
<reference evidence="3 4" key="1">
    <citation type="submission" date="2019-10" db="EMBL/GenBank/DDBJ databases">
        <title>Isolation, Identification of Microvirga thermotolerans HR1, a novel thermophilic bacterium and Comparative Genomics of the genus Microvirga.</title>
        <authorList>
            <person name="Li J."/>
            <person name="Zhang W."/>
            <person name="Lin M."/>
            <person name="Wang J."/>
        </authorList>
    </citation>
    <scope>NUCLEOTIDE SEQUENCE [LARGE SCALE GENOMIC DNA]</scope>
    <source>
        <strain evidence="3 4">HR1</strain>
    </source>
</reference>
<evidence type="ECO:0000256" key="1">
    <source>
        <dbReference type="SAM" id="MobiDB-lite"/>
    </source>
</evidence>
<feature type="compositionally biased region" description="Low complexity" evidence="1">
    <location>
        <begin position="20"/>
        <end position="35"/>
    </location>
</feature>
<evidence type="ECO:0000313" key="3">
    <source>
        <dbReference type="EMBL" id="QFU18132.1"/>
    </source>
</evidence>
<dbReference type="EMBL" id="CP045423">
    <property type="protein sequence ID" value="QFU18132.1"/>
    <property type="molecule type" value="Genomic_DNA"/>
</dbReference>
<feature type="signal peptide" evidence="2">
    <location>
        <begin position="1"/>
        <end position="20"/>
    </location>
</feature>
<name>A0A5P9JZ65_9HYPH</name>
<feature type="region of interest" description="Disordered" evidence="1">
    <location>
        <begin position="20"/>
        <end position="97"/>
    </location>
</feature>
<evidence type="ECO:0000313" key="4">
    <source>
        <dbReference type="Proteomes" id="UP000325614"/>
    </source>
</evidence>
<dbReference type="KEGG" id="mico:GDR74_12935"/>
<gene>
    <name evidence="3" type="ORF">GDR74_12935</name>
</gene>